<evidence type="ECO:0000256" key="4">
    <source>
        <dbReference type="ARBA" id="ARBA00022989"/>
    </source>
</evidence>
<dbReference type="Gene3D" id="1.10.3720.10">
    <property type="entry name" value="MetI-like"/>
    <property type="match status" value="1"/>
</dbReference>
<keyword evidence="5 6" id="KW-0472">Membrane</keyword>
<reference evidence="8 9" key="1">
    <citation type="submission" date="2023-07" db="EMBL/GenBank/DDBJ databases">
        <title>Genomic Encyclopedia of Type Strains, Phase IV (KMG-IV): sequencing the most valuable type-strain genomes for metagenomic binning, comparative biology and taxonomic classification.</title>
        <authorList>
            <person name="Goeker M."/>
        </authorList>
    </citation>
    <scope>NUCLEOTIDE SEQUENCE [LARGE SCALE GENOMIC DNA]</scope>
    <source>
        <strain evidence="8 9">DSM 27848</strain>
    </source>
</reference>
<keyword evidence="2 6" id="KW-0813">Transport</keyword>
<dbReference type="PANTHER" id="PTHR43496:SF1">
    <property type="entry name" value="POLYGALACTURONAN_RHAMNOGALACTURONAN TRANSPORT SYSTEM PERMEASE PROTEIN YTEP"/>
    <property type="match status" value="1"/>
</dbReference>
<evidence type="ECO:0000256" key="2">
    <source>
        <dbReference type="ARBA" id="ARBA00022448"/>
    </source>
</evidence>
<protein>
    <submittedName>
        <fullName evidence="8">Aldouronate transport system permease protein</fullName>
    </submittedName>
</protein>
<evidence type="ECO:0000256" key="5">
    <source>
        <dbReference type="ARBA" id="ARBA00023136"/>
    </source>
</evidence>
<feature type="transmembrane region" description="Helical" evidence="6">
    <location>
        <begin position="135"/>
        <end position="158"/>
    </location>
</feature>
<feature type="transmembrane region" description="Helical" evidence="6">
    <location>
        <begin position="93"/>
        <end position="114"/>
    </location>
</feature>
<comment type="similarity">
    <text evidence="6">Belongs to the binding-protein-dependent transport system permease family.</text>
</comment>
<keyword evidence="9" id="KW-1185">Reference proteome</keyword>
<organism evidence="8 9">
    <name type="scientific">Lederbergia wuyishanensis</name>
    <dbReference type="NCBI Taxonomy" id="1347903"/>
    <lineage>
        <taxon>Bacteria</taxon>
        <taxon>Bacillati</taxon>
        <taxon>Bacillota</taxon>
        <taxon>Bacilli</taxon>
        <taxon>Bacillales</taxon>
        <taxon>Bacillaceae</taxon>
        <taxon>Lederbergia</taxon>
    </lineage>
</organism>
<evidence type="ECO:0000256" key="6">
    <source>
        <dbReference type="RuleBase" id="RU363032"/>
    </source>
</evidence>
<evidence type="ECO:0000256" key="1">
    <source>
        <dbReference type="ARBA" id="ARBA00004141"/>
    </source>
</evidence>
<dbReference type="Proteomes" id="UP001232343">
    <property type="component" value="Unassembled WGS sequence"/>
</dbReference>
<dbReference type="InterPro" id="IPR000515">
    <property type="entry name" value="MetI-like"/>
</dbReference>
<dbReference type="CDD" id="cd06261">
    <property type="entry name" value="TM_PBP2"/>
    <property type="match status" value="1"/>
</dbReference>
<name>A0ABU0D5J8_9BACI</name>
<sequence length="319" mass="35649">MQGKLSTKASIQLKRKNKSNWFNLKSQLEIQSMVLPSIIFLIIFAYIPMYGIVIAFKDYNLFQGISGSEWIGFTHFKEFFNDPLLGGVIRNTLVINGLNLLIGFPAPIIFALLLNEVTNKRFKSIVQSISYLPHFVSWVIFGGLVLTMLSPSNGIINYLLLQLGILDEAINFIGKENYFWFILVGSEMLKGLGWGAIIYIAAISGVDQELYEAAVIDGAGRFQKIWYITIPSIMGTVVIMFIFAVSAMLNTGIEQILVLQNPLNLSASETLDTYVYKTGLQQMRYSYSTAVGLAKSVIAVILLIIANYFSKKITDNSLF</sequence>
<dbReference type="EMBL" id="JAUSUO010000006">
    <property type="protein sequence ID" value="MDQ0343682.1"/>
    <property type="molecule type" value="Genomic_DNA"/>
</dbReference>
<dbReference type="Pfam" id="PF00528">
    <property type="entry name" value="BPD_transp_1"/>
    <property type="match status" value="1"/>
</dbReference>
<keyword evidence="4 6" id="KW-1133">Transmembrane helix</keyword>
<comment type="caution">
    <text evidence="8">The sequence shown here is derived from an EMBL/GenBank/DDBJ whole genome shotgun (WGS) entry which is preliminary data.</text>
</comment>
<accession>A0ABU0D5J8</accession>
<dbReference type="InterPro" id="IPR035906">
    <property type="entry name" value="MetI-like_sf"/>
</dbReference>
<evidence type="ECO:0000313" key="8">
    <source>
        <dbReference type="EMBL" id="MDQ0343682.1"/>
    </source>
</evidence>
<feature type="transmembrane region" description="Helical" evidence="6">
    <location>
        <begin position="178"/>
        <end position="204"/>
    </location>
</feature>
<keyword evidence="3 6" id="KW-0812">Transmembrane</keyword>
<evidence type="ECO:0000256" key="3">
    <source>
        <dbReference type="ARBA" id="ARBA00022692"/>
    </source>
</evidence>
<dbReference type="SUPFAM" id="SSF161098">
    <property type="entry name" value="MetI-like"/>
    <property type="match status" value="1"/>
</dbReference>
<feature type="transmembrane region" description="Helical" evidence="6">
    <location>
        <begin position="285"/>
        <end position="309"/>
    </location>
</feature>
<feature type="domain" description="ABC transmembrane type-1" evidence="7">
    <location>
        <begin position="89"/>
        <end position="306"/>
    </location>
</feature>
<feature type="transmembrane region" description="Helical" evidence="6">
    <location>
        <begin position="225"/>
        <end position="249"/>
    </location>
</feature>
<gene>
    <name evidence="8" type="ORF">J2S14_002517</name>
</gene>
<feature type="transmembrane region" description="Helical" evidence="6">
    <location>
        <begin position="34"/>
        <end position="56"/>
    </location>
</feature>
<proteinExistence type="inferred from homology"/>
<dbReference type="PROSITE" id="PS50928">
    <property type="entry name" value="ABC_TM1"/>
    <property type="match status" value="1"/>
</dbReference>
<evidence type="ECO:0000259" key="7">
    <source>
        <dbReference type="PROSITE" id="PS50928"/>
    </source>
</evidence>
<comment type="subcellular location">
    <subcellularLocation>
        <location evidence="6">Cell membrane</location>
        <topology evidence="6">Multi-pass membrane protein</topology>
    </subcellularLocation>
    <subcellularLocation>
        <location evidence="1">Membrane</location>
        <topology evidence="1">Multi-pass membrane protein</topology>
    </subcellularLocation>
</comment>
<evidence type="ECO:0000313" key="9">
    <source>
        <dbReference type="Proteomes" id="UP001232343"/>
    </source>
</evidence>
<dbReference type="PANTHER" id="PTHR43496">
    <property type="entry name" value="PROTEIN LPLB"/>
    <property type="match status" value="1"/>
</dbReference>